<dbReference type="GO" id="GO:0004587">
    <property type="term" value="F:ornithine aminotransferase activity"/>
    <property type="evidence" value="ECO:0007669"/>
    <property type="project" value="UniProtKB-EC"/>
</dbReference>
<keyword evidence="3" id="KW-0808">Transferase</keyword>
<evidence type="ECO:0000256" key="1">
    <source>
        <dbReference type="ARBA" id="ARBA00001933"/>
    </source>
</evidence>
<dbReference type="PANTHER" id="PTHR11986">
    <property type="entry name" value="AMINOTRANSFERASE CLASS III"/>
    <property type="match status" value="1"/>
</dbReference>
<proteinExistence type="inferred from homology"/>
<dbReference type="Proteomes" id="UP000676336">
    <property type="component" value="Unassembled WGS sequence"/>
</dbReference>
<dbReference type="Gene3D" id="3.40.640.10">
    <property type="entry name" value="Type I PLP-dependent aspartate aminotransferase-like (Major domain)"/>
    <property type="match status" value="1"/>
</dbReference>
<dbReference type="GO" id="GO:0005737">
    <property type="term" value="C:cytoplasm"/>
    <property type="evidence" value="ECO:0007669"/>
    <property type="project" value="TreeGrafter"/>
</dbReference>
<evidence type="ECO:0000256" key="2">
    <source>
        <dbReference type="ARBA" id="ARBA00008954"/>
    </source>
</evidence>
<comment type="similarity">
    <text evidence="2 3">Belongs to the class-III pyridoxal-phosphate-dependent aminotransferase family.</text>
</comment>
<dbReference type="EMBL" id="CAJOBI010121792">
    <property type="protein sequence ID" value="CAF4681876.1"/>
    <property type="molecule type" value="Genomic_DNA"/>
</dbReference>
<dbReference type="EMBL" id="CAJOBJ010098382">
    <property type="protein sequence ID" value="CAF4575295.1"/>
    <property type="molecule type" value="Genomic_DNA"/>
</dbReference>
<gene>
    <name evidence="4" type="ORF">GIL414_LOCUS37854</name>
    <name evidence="5" type="ORF">SMN809_LOCUS42312</name>
</gene>
<dbReference type="GO" id="GO:0042802">
    <property type="term" value="F:identical protein binding"/>
    <property type="evidence" value="ECO:0007669"/>
    <property type="project" value="TreeGrafter"/>
</dbReference>
<dbReference type="PANTHER" id="PTHR11986:SF18">
    <property type="entry name" value="ORNITHINE AMINOTRANSFERASE, MITOCHONDRIAL"/>
    <property type="match status" value="1"/>
</dbReference>
<dbReference type="InterPro" id="IPR015421">
    <property type="entry name" value="PyrdxlP-dep_Trfase_major"/>
</dbReference>
<dbReference type="GO" id="GO:0010121">
    <property type="term" value="P:L-arginine catabolic process to proline via ornithine"/>
    <property type="evidence" value="ECO:0007669"/>
    <property type="project" value="TreeGrafter"/>
</dbReference>
<organism evidence="5 6">
    <name type="scientific">Rotaria magnacalcarata</name>
    <dbReference type="NCBI Taxonomy" id="392030"/>
    <lineage>
        <taxon>Eukaryota</taxon>
        <taxon>Metazoa</taxon>
        <taxon>Spiralia</taxon>
        <taxon>Gnathifera</taxon>
        <taxon>Rotifera</taxon>
        <taxon>Eurotatoria</taxon>
        <taxon>Bdelloidea</taxon>
        <taxon>Philodinida</taxon>
        <taxon>Philodinidae</taxon>
        <taxon>Rotaria</taxon>
    </lineage>
</organism>
<dbReference type="Proteomes" id="UP000681720">
    <property type="component" value="Unassembled WGS sequence"/>
</dbReference>
<comment type="catalytic activity">
    <reaction evidence="3">
        <text>a 2-oxocarboxylate + L-ornithine = L-glutamate 5-semialdehyde + an L-alpha-amino acid</text>
        <dbReference type="Rhea" id="RHEA:13877"/>
        <dbReference type="ChEBI" id="CHEBI:35179"/>
        <dbReference type="ChEBI" id="CHEBI:46911"/>
        <dbReference type="ChEBI" id="CHEBI:58066"/>
        <dbReference type="ChEBI" id="CHEBI:59869"/>
        <dbReference type="EC" id="2.6.1.13"/>
    </reaction>
</comment>
<comment type="caution">
    <text evidence="5">The sequence shown here is derived from an EMBL/GenBank/DDBJ whole genome shotgun (WGS) entry which is preliminary data.</text>
</comment>
<evidence type="ECO:0000256" key="3">
    <source>
        <dbReference type="RuleBase" id="RU365036"/>
    </source>
</evidence>
<name>A0A8S3AGK9_9BILA</name>
<dbReference type="AlphaFoldDB" id="A0A8S3AGK9"/>
<dbReference type="GO" id="GO:0019544">
    <property type="term" value="P:L-arginine catabolic process to L-glutamate"/>
    <property type="evidence" value="ECO:0007669"/>
    <property type="project" value="TreeGrafter"/>
</dbReference>
<keyword evidence="3" id="KW-0663">Pyridoxal phosphate</keyword>
<dbReference type="InterPro" id="IPR005814">
    <property type="entry name" value="Aminotrans_3"/>
</dbReference>
<protein>
    <recommendedName>
        <fullName evidence="3">Ornithine aminotransferase</fullName>
        <ecNumber evidence="3">2.6.1.13</ecNumber>
    </recommendedName>
</protein>
<dbReference type="GO" id="GO:0030170">
    <property type="term" value="F:pyridoxal phosphate binding"/>
    <property type="evidence" value="ECO:0007669"/>
    <property type="project" value="InterPro"/>
</dbReference>
<keyword evidence="3" id="KW-0032">Aminotransferase</keyword>
<comment type="pathway">
    <text evidence="3">Amino-acid biosynthesis; L-proline biosynthesis; L-glutamate 5-semialdehyde from L-ornithine: step 1/1.</text>
</comment>
<reference evidence="5" key="1">
    <citation type="submission" date="2021-02" db="EMBL/GenBank/DDBJ databases">
        <authorList>
            <person name="Nowell W R."/>
        </authorList>
    </citation>
    <scope>NUCLEOTIDE SEQUENCE</scope>
</reference>
<evidence type="ECO:0000313" key="6">
    <source>
        <dbReference type="Proteomes" id="UP000676336"/>
    </source>
</evidence>
<comment type="cofactor">
    <cofactor evidence="1 3">
        <name>pyridoxal 5'-phosphate</name>
        <dbReference type="ChEBI" id="CHEBI:597326"/>
    </cofactor>
</comment>
<dbReference type="Pfam" id="PF00202">
    <property type="entry name" value="Aminotran_3"/>
    <property type="match status" value="1"/>
</dbReference>
<feature type="non-terminal residue" evidence="5">
    <location>
        <position position="66"/>
    </location>
</feature>
<evidence type="ECO:0000313" key="5">
    <source>
        <dbReference type="EMBL" id="CAF4681876.1"/>
    </source>
</evidence>
<evidence type="ECO:0000313" key="4">
    <source>
        <dbReference type="EMBL" id="CAF4575295.1"/>
    </source>
</evidence>
<dbReference type="InterPro" id="IPR015424">
    <property type="entry name" value="PyrdxlP-dep_Trfase"/>
</dbReference>
<accession>A0A8S3AGK9</accession>
<dbReference type="SUPFAM" id="SSF53383">
    <property type="entry name" value="PLP-dependent transferases"/>
    <property type="match status" value="1"/>
</dbReference>
<dbReference type="InterPro" id="IPR050103">
    <property type="entry name" value="Class-III_PLP-dep_AT"/>
</dbReference>
<dbReference type="EC" id="2.6.1.13" evidence="3"/>
<sequence>MYRVSLQIGVEGGETAIKLARKWAYSVKGTPKDQAVVLFAENNFWGRTLAAVSSSTDPSCYEGFGP</sequence>